<accession>A0A165VS98</accession>
<dbReference type="Proteomes" id="UP000076577">
    <property type="component" value="Unassembled WGS sequence"/>
</dbReference>
<feature type="region of interest" description="Disordered" evidence="1">
    <location>
        <begin position="1"/>
        <end position="29"/>
    </location>
</feature>
<dbReference type="STRING" id="989403.SAMN05421798_11220"/>
<organism evidence="2 3">
    <name type="scientific">Pseudovibrio axinellae</name>
    <dbReference type="NCBI Taxonomy" id="989403"/>
    <lineage>
        <taxon>Bacteria</taxon>
        <taxon>Pseudomonadati</taxon>
        <taxon>Pseudomonadota</taxon>
        <taxon>Alphaproteobacteria</taxon>
        <taxon>Hyphomicrobiales</taxon>
        <taxon>Stappiaceae</taxon>
        <taxon>Pseudovibrio</taxon>
    </lineage>
</organism>
<evidence type="ECO:0000313" key="2">
    <source>
        <dbReference type="EMBL" id="KZL15367.1"/>
    </source>
</evidence>
<reference evidence="2 3" key="1">
    <citation type="journal article" date="2016" name="Front. Microbiol.">
        <title>Comparative Genomic Analysis Reveals a Diverse Repertoire of Genes Involved in Prokaryote-Eukaryote Interactions within the Pseudovibrio Genus.</title>
        <authorList>
            <person name="Romano S."/>
            <person name="Fernandez-Guerra A."/>
            <person name="Reen F.J."/>
            <person name="Glockner F.O."/>
            <person name="Crowley S.P."/>
            <person name="O'Sullivan O."/>
            <person name="Cotter P.D."/>
            <person name="Adams C."/>
            <person name="Dobson A.D."/>
            <person name="O'Gara F."/>
        </authorList>
    </citation>
    <scope>NUCLEOTIDE SEQUENCE [LARGE SCALE GENOMIC DNA]</scope>
    <source>
        <strain evidence="2 3">Ad2</strain>
    </source>
</reference>
<proteinExistence type="predicted"/>
<feature type="compositionally biased region" description="Basic residues" evidence="1">
    <location>
        <begin position="9"/>
        <end position="29"/>
    </location>
</feature>
<gene>
    <name evidence="2" type="ORF">PsAD2_03623</name>
</gene>
<protein>
    <submittedName>
        <fullName evidence="2">Uncharacterized protein</fullName>
    </submittedName>
</protein>
<dbReference type="AlphaFoldDB" id="A0A165VS98"/>
<sequence>MAAGEHSKQARRLKQGAPGVRKRVGGFYM</sequence>
<keyword evidence="3" id="KW-1185">Reference proteome</keyword>
<name>A0A165VS98_9HYPH</name>
<evidence type="ECO:0000256" key="1">
    <source>
        <dbReference type="SAM" id="MobiDB-lite"/>
    </source>
</evidence>
<evidence type="ECO:0000313" key="3">
    <source>
        <dbReference type="Proteomes" id="UP000076577"/>
    </source>
</evidence>
<dbReference type="EMBL" id="LMCB01000074">
    <property type="protein sequence ID" value="KZL15367.1"/>
    <property type="molecule type" value="Genomic_DNA"/>
</dbReference>
<comment type="caution">
    <text evidence="2">The sequence shown here is derived from an EMBL/GenBank/DDBJ whole genome shotgun (WGS) entry which is preliminary data.</text>
</comment>